<dbReference type="PROSITE" id="PS50122">
    <property type="entry name" value="CHEB"/>
    <property type="match status" value="1"/>
</dbReference>
<dbReference type="InterPro" id="IPR001789">
    <property type="entry name" value="Sig_transdc_resp-reg_receiver"/>
</dbReference>
<dbReference type="InterPro" id="IPR035909">
    <property type="entry name" value="CheB_C"/>
</dbReference>
<evidence type="ECO:0000256" key="7">
    <source>
        <dbReference type="PROSITE-ProRule" id="PRU00169"/>
    </source>
</evidence>
<dbReference type="PANTHER" id="PTHR42872">
    <property type="entry name" value="PROTEIN-GLUTAMATE METHYLESTERASE/PROTEIN-GLUTAMINE GLUTAMINASE"/>
    <property type="match status" value="1"/>
</dbReference>
<reference evidence="10" key="1">
    <citation type="submission" date="2020-09" db="EMBL/GenBank/DDBJ databases">
        <title>Pelobacter alkaliphilus sp. nov., a novel anaerobic arsenate-reducing bacterium from terrestrial mud volcano.</title>
        <authorList>
            <person name="Khomyakova M.A."/>
            <person name="Merkel A.Y."/>
            <person name="Slobodkin A.I."/>
        </authorList>
    </citation>
    <scope>NUCLEOTIDE SEQUENCE</scope>
    <source>
        <strain evidence="10">M08fum</strain>
    </source>
</reference>
<dbReference type="EMBL" id="JACWUN010000017">
    <property type="protein sequence ID" value="MBD1401590.1"/>
    <property type="molecule type" value="Genomic_DNA"/>
</dbReference>
<keyword evidence="1 5" id="KW-0963">Cytoplasm</keyword>
<evidence type="ECO:0000259" key="9">
    <source>
        <dbReference type="PROSITE" id="PS50122"/>
    </source>
</evidence>
<keyword evidence="3 5" id="KW-0378">Hydrolase</keyword>
<evidence type="ECO:0000256" key="3">
    <source>
        <dbReference type="ARBA" id="ARBA00022801"/>
    </source>
</evidence>
<dbReference type="EC" id="3.5.1.44" evidence="5"/>
<feature type="domain" description="Response regulatory" evidence="8">
    <location>
        <begin position="6"/>
        <end position="123"/>
    </location>
</feature>
<dbReference type="SMART" id="SM00448">
    <property type="entry name" value="REC"/>
    <property type="match status" value="1"/>
</dbReference>
<dbReference type="GO" id="GO:0006935">
    <property type="term" value="P:chemotaxis"/>
    <property type="evidence" value="ECO:0007669"/>
    <property type="project" value="UniProtKB-UniRule"/>
</dbReference>
<keyword evidence="11" id="KW-1185">Reference proteome</keyword>
<evidence type="ECO:0000256" key="1">
    <source>
        <dbReference type="ARBA" id="ARBA00022490"/>
    </source>
</evidence>
<dbReference type="RefSeq" id="WP_191157353.1">
    <property type="nucleotide sequence ID" value="NZ_JACWUN010000017.1"/>
</dbReference>
<dbReference type="AlphaFoldDB" id="A0A8J6QT70"/>
<dbReference type="HAMAP" id="MF_00099">
    <property type="entry name" value="CheB_chemtxs"/>
    <property type="match status" value="1"/>
</dbReference>
<feature type="active site" evidence="5 6">
    <location>
        <position position="197"/>
    </location>
</feature>
<comment type="similarity">
    <text evidence="5">Belongs to the CheB family.</text>
</comment>
<gene>
    <name evidence="5" type="primary">cheB</name>
    <name evidence="10" type="ORF">ICT70_13060</name>
</gene>
<evidence type="ECO:0000256" key="6">
    <source>
        <dbReference type="PROSITE-ProRule" id="PRU00050"/>
    </source>
</evidence>
<organism evidence="10 11">
    <name type="scientific">Pelovirga terrestris</name>
    <dbReference type="NCBI Taxonomy" id="2771352"/>
    <lineage>
        <taxon>Bacteria</taxon>
        <taxon>Pseudomonadati</taxon>
        <taxon>Thermodesulfobacteriota</taxon>
        <taxon>Desulfuromonadia</taxon>
        <taxon>Geobacterales</taxon>
        <taxon>Geobacteraceae</taxon>
        <taxon>Pelovirga</taxon>
    </lineage>
</organism>
<evidence type="ECO:0000313" key="10">
    <source>
        <dbReference type="EMBL" id="MBD1401590.1"/>
    </source>
</evidence>
<comment type="catalytic activity">
    <reaction evidence="5">
        <text>L-glutaminyl-[protein] + H2O = L-glutamyl-[protein] + NH4(+)</text>
        <dbReference type="Rhea" id="RHEA:16441"/>
        <dbReference type="Rhea" id="RHEA-COMP:10207"/>
        <dbReference type="Rhea" id="RHEA-COMP:10208"/>
        <dbReference type="ChEBI" id="CHEBI:15377"/>
        <dbReference type="ChEBI" id="CHEBI:28938"/>
        <dbReference type="ChEBI" id="CHEBI:29973"/>
        <dbReference type="ChEBI" id="CHEBI:30011"/>
        <dbReference type="EC" id="3.5.1.44"/>
    </reaction>
</comment>
<keyword evidence="2 5" id="KW-0145">Chemotaxis</keyword>
<dbReference type="GO" id="GO:0000156">
    <property type="term" value="F:phosphorelay response regulator activity"/>
    <property type="evidence" value="ECO:0007669"/>
    <property type="project" value="InterPro"/>
</dbReference>
<evidence type="ECO:0000259" key="8">
    <source>
        <dbReference type="PROSITE" id="PS50110"/>
    </source>
</evidence>
<dbReference type="Pfam" id="PF01339">
    <property type="entry name" value="CheB_methylest"/>
    <property type="match status" value="1"/>
</dbReference>
<dbReference type="Proteomes" id="UP000632828">
    <property type="component" value="Unassembled WGS sequence"/>
</dbReference>
<dbReference type="PIRSF" id="PIRSF000876">
    <property type="entry name" value="RR_chemtxs_CheB"/>
    <property type="match status" value="1"/>
</dbReference>
<dbReference type="InterPro" id="IPR011006">
    <property type="entry name" value="CheY-like_superfamily"/>
</dbReference>
<evidence type="ECO:0000313" key="11">
    <source>
        <dbReference type="Proteomes" id="UP000632828"/>
    </source>
</evidence>
<feature type="active site" evidence="5 6">
    <location>
        <position position="293"/>
    </location>
</feature>
<dbReference type="NCBIfam" id="NF001965">
    <property type="entry name" value="PRK00742.1"/>
    <property type="match status" value="1"/>
</dbReference>
<dbReference type="CDD" id="cd17541">
    <property type="entry name" value="REC_CheB-like"/>
    <property type="match status" value="1"/>
</dbReference>
<dbReference type="SUPFAM" id="SSF52172">
    <property type="entry name" value="CheY-like"/>
    <property type="match status" value="1"/>
</dbReference>
<protein>
    <recommendedName>
        <fullName evidence="5">Protein-glutamate methylesterase/protein-glutamine glutaminase</fullName>
        <ecNumber evidence="5">3.1.1.61</ecNumber>
        <ecNumber evidence="5">3.5.1.44</ecNumber>
    </recommendedName>
</protein>
<dbReference type="InterPro" id="IPR008248">
    <property type="entry name" value="CheB-like"/>
</dbReference>
<comment type="domain">
    <text evidence="5">Contains a C-terminal catalytic domain, and an N-terminal region which modulates catalytic activity.</text>
</comment>
<dbReference type="InterPro" id="IPR000673">
    <property type="entry name" value="Sig_transdc_resp-reg_Me-estase"/>
</dbReference>
<evidence type="ECO:0000256" key="2">
    <source>
        <dbReference type="ARBA" id="ARBA00022500"/>
    </source>
</evidence>
<feature type="active site" evidence="5 6">
    <location>
        <position position="171"/>
    </location>
</feature>
<comment type="catalytic activity">
    <reaction evidence="4 5">
        <text>[protein]-L-glutamate 5-O-methyl ester + H2O = L-glutamyl-[protein] + methanol + H(+)</text>
        <dbReference type="Rhea" id="RHEA:23236"/>
        <dbReference type="Rhea" id="RHEA-COMP:10208"/>
        <dbReference type="Rhea" id="RHEA-COMP:10311"/>
        <dbReference type="ChEBI" id="CHEBI:15377"/>
        <dbReference type="ChEBI" id="CHEBI:15378"/>
        <dbReference type="ChEBI" id="CHEBI:17790"/>
        <dbReference type="ChEBI" id="CHEBI:29973"/>
        <dbReference type="ChEBI" id="CHEBI:82795"/>
        <dbReference type="EC" id="3.1.1.61"/>
    </reaction>
</comment>
<dbReference type="NCBIfam" id="NF009206">
    <property type="entry name" value="PRK12555.1"/>
    <property type="match status" value="1"/>
</dbReference>
<dbReference type="SUPFAM" id="SSF52738">
    <property type="entry name" value="Methylesterase CheB, C-terminal domain"/>
    <property type="match status" value="1"/>
</dbReference>
<dbReference type="CDD" id="cd16432">
    <property type="entry name" value="CheB_Rec"/>
    <property type="match status" value="1"/>
</dbReference>
<feature type="domain" description="CheB-type methylesterase" evidence="9">
    <location>
        <begin position="159"/>
        <end position="351"/>
    </location>
</feature>
<dbReference type="GO" id="GO:0005737">
    <property type="term" value="C:cytoplasm"/>
    <property type="evidence" value="ECO:0007669"/>
    <property type="project" value="UniProtKB-SubCell"/>
</dbReference>
<dbReference type="GO" id="GO:0050568">
    <property type="term" value="F:protein-glutamine glutaminase activity"/>
    <property type="evidence" value="ECO:0007669"/>
    <property type="project" value="UniProtKB-UniRule"/>
</dbReference>
<dbReference type="Gene3D" id="3.40.50.180">
    <property type="entry name" value="Methylesterase CheB, C-terminal domain"/>
    <property type="match status" value="1"/>
</dbReference>
<evidence type="ECO:0000256" key="5">
    <source>
        <dbReference type="HAMAP-Rule" id="MF_00099"/>
    </source>
</evidence>
<sequence>MKRKVRVLIVDDSALVRNILSQGLALDPAIEVVGTASDPYIARDRILELEPDVLTLDVEMPRMDGVAFLRKLMPQYPIPVVMVSSLTQRGKQITMEALDAGAVDFVAKPTSNVTAGLNSMLMELRTKVKIASGANVSHWKGKRVDPLAGGTVGKSTALAESTDKVIAIGASTGGTEAIRRVLEGFPATTPGTVIVQHMPSGFTKMFADRLNQLCAMQVKEAEQGDRVRTGLVLIAPGGVQFEVVRSGGFYVVRLGGPEKVSGHCPSVNVMMHSVAKHVGANAIGAMLTGMGSDGAEGMLAMQQAGARCIAQDEASSVVFGMPRVAYEKGGAQSLVPLDHIAPSLLKLLVEKK</sequence>
<proteinExistence type="inferred from homology"/>
<comment type="caution">
    <text evidence="10">The sequence shown here is derived from an EMBL/GenBank/DDBJ whole genome shotgun (WGS) entry which is preliminary data.</text>
</comment>
<dbReference type="GO" id="GO:0008984">
    <property type="term" value="F:protein-glutamate methylesterase activity"/>
    <property type="evidence" value="ECO:0007669"/>
    <property type="project" value="UniProtKB-UniRule"/>
</dbReference>
<dbReference type="PROSITE" id="PS50110">
    <property type="entry name" value="RESPONSE_REGULATORY"/>
    <property type="match status" value="1"/>
</dbReference>
<dbReference type="PANTHER" id="PTHR42872:SF6">
    <property type="entry name" value="PROTEIN-GLUTAMATE METHYLESTERASE_PROTEIN-GLUTAMINE GLUTAMINASE"/>
    <property type="match status" value="1"/>
</dbReference>
<comment type="PTM">
    <text evidence="5">Phosphorylated by CheA. Phosphorylation of the N-terminal regulatory domain activates the methylesterase activity.</text>
</comment>
<dbReference type="Pfam" id="PF00072">
    <property type="entry name" value="Response_reg"/>
    <property type="match status" value="1"/>
</dbReference>
<accession>A0A8J6QT70</accession>
<evidence type="ECO:0000256" key="4">
    <source>
        <dbReference type="ARBA" id="ARBA00048267"/>
    </source>
</evidence>
<dbReference type="Gene3D" id="3.40.50.2300">
    <property type="match status" value="1"/>
</dbReference>
<comment type="subcellular location">
    <subcellularLocation>
        <location evidence="5">Cytoplasm</location>
    </subcellularLocation>
</comment>
<feature type="modified residue" description="4-aspartylphosphate" evidence="5 7">
    <location>
        <position position="57"/>
    </location>
</feature>
<keyword evidence="5 7" id="KW-0597">Phosphoprotein</keyword>
<dbReference type="EC" id="3.1.1.61" evidence="5"/>
<name>A0A8J6QT70_9BACT</name>
<comment type="function">
    <text evidence="5">Involved in chemotaxis. Part of a chemotaxis signal transduction system that modulates chemotaxis in response to various stimuli. Catalyzes the demethylation of specific methylglutamate residues introduced into the chemoreceptors (methyl-accepting chemotaxis proteins or MCP) by CheR. Also mediates the irreversible deamidation of specific glutamine residues to glutamic acid.</text>
</comment>